<dbReference type="InterPro" id="IPR005690">
    <property type="entry name" value="Toc86_159"/>
</dbReference>
<feature type="region of interest" description="Disordered" evidence="18">
    <location>
        <begin position="232"/>
        <end position="352"/>
    </location>
</feature>
<feature type="compositionally biased region" description="Acidic residues" evidence="18">
    <location>
        <begin position="991"/>
        <end position="1017"/>
    </location>
</feature>
<proteinExistence type="inferred from homology"/>
<gene>
    <name evidence="20" type="ORF">GOP47_0020458</name>
</gene>
<keyword evidence="5" id="KW-0812">Transmembrane</keyword>
<evidence type="ECO:0000256" key="6">
    <source>
        <dbReference type="ARBA" id="ARBA00022723"/>
    </source>
</evidence>
<evidence type="ECO:0000313" key="20">
    <source>
        <dbReference type="EMBL" id="KAI5063788.1"/>
    </source>
</evidence>
<evidence type="ECO:0000256" key="5">
    <source>
        <dbReference type="ARBA" id="ARBA00022692"/>
    </source>
</evidence>
<feature type="compositionally biased region" description="Acidic residues" evidence="18">
    <location>
        <begin position="234"/>
        <end position="247"/>
    </location>
</feature>
<feature type="compositionally biased region" description="Acidic residues" evidence="18">
    <location>
        <begin position="86"/>
        <end position="96"/>
    </location>
</feature>
<dbReference type="FunFam" id="3.40.50.300:FF:000413">
    <property type="entry name" value="Translocase of chloroplast 120, chloroplastic"/>
    <property type="match status" value="1"/>
</dbReference>
<dbReference type="NCBIfam" id="TIGR00993">
    <property type="entry name" value="3a0901s04IAP86"/>
    <property type="match status" value="1"/>
</dbReference>
<sequence>MDANVLPQDDNHLRSDSVTNDSIAFPDGNYYFKGSEETTHNSPQDFSEKGEENPYFLDAENVPIVESKLGSSFVPIRARVSDDVDEDYEGDIEEEGSYASTGSYDSASERMATATITDMASPVGSFVEPFPPSGSANSAQKGALMQLNELNTGCSSLDTSLLENTDQEGFRSRVLNIAKAQTVSPDDDVVDSIINALLPIVGKGPKWIMSIKAEENFAAGDFSRAMPVAKLTAEDDDETDEVDDEELGSCRADVEGGFDSGQLEEEKSLGSARGLRVRGSDEELKGQQEGSSMLPPLTVRTSFSGMSSNEGNMSIDLDNESDSGSKVEDFSPLASADIKQEGPASPLQESDKLFVKAEEKDPLLVNSGHNLSAAGEPLVSSSDYVRDAHNSPGDYFQDSTGPQVSPDSGAHKTDFEGKLRKGEGGVELEDSLMSQNLQTRQKWESTESEMEGAVGSDPSVNLPVQGDASVKARSFDLPASAFVDLVQSINEQANDNIQNTEDVQEAEKGGSTVQANLRPMNEESKSIPAEGKGSLEAELQKNAHEAEFEKKAYERRGDRGGGNIVDDDPKKKGLTESPILVAESVSSKSTADPTSDTPSLGGAGPSLAVRPVGLGRSKPSLEHAPRAIQHSDGVPAPSSSMDREESGANGDLSQGNQDAREKLQGIRIKFLRLAHRLGQPPHNAVVAQVLYRLGLAEQLRGGRGTGRPGAFSLERASVLAEEQEAAGQDDLDFVCTIMLLGKSGVGKSATVNSLFGEVKAGTDAYSPATKKVQVVTGMVHGIMLRIIDTPGLLSSFADQRHNRRVMSSVKRFIKKSPPDIVLYFDRLDMQIRDYGDLPLMQTITDTFGAAVWFNAIVALTHAASAPPDGANGVPINYEMFVAQRSHVVQQTIRQAAGDMRLMNPVSLIENHSACRTNRAGQKVLPNGHVWKSQLLLLCFASKILAEANSLLKLQDSNPVKPFGVRSRGPPLPYLLSSLLQSRAQLMLPEEPGSDDEDSDNESDNNEADSDGDDEYDDLPPFRRLTKEELMLLDKDQRKVYFEELEDRERLFMKKQLREEQRRRKERKRRMAQLPKEDAEFVEDQLDEDNASAAVPVTMPDMALPPSFDSDNPTYRYRYLDSANQWLVRPVLETHGWDHDSGYDGLNVEKSFVISQRIPALISGQVTKDKKEANLQMECAASFKNGDGKVTLAGLDIQTIGRDLAYTVRSETRFSNFKRNKTTCGLAVTTLGDTVAAGIKIEDRLQIGKRFKLLVNGGALTGKGDVAYGGSLEASIRGRDYPIDRSFSSFGLSVMNWHGDLAIGGNSQIQIQVGKMVFIGRVNLNNRGAGQISIRASSSEQVQMALVGLIPLLRAFINGKVHGSSQ</sequence>
<feature type="compositionally biased region" description="Polar residues" evidence="18">
    <location>
        <begin position="397"/>
        <end position="406"/>
    </location>
</feature>
<dbReference type="GO" id="GO:0045036">
    <property type="term" value="P:protein targeting to chloroplast"/>
    <property type="evidence" value="ECO:0007669"/>
    <property type="project" value="InterPro"/>
</dbReference>
<keyword evidence="4" id="KW-0934">Plastid</keyword>
<dbReference type="InterPro" id="IPR027417">
    <property type="entry name" value="P-loop_NTPase"/>
</dbReference>
<evidence type="ECO:0000256" key="10">
    <source>
        <dbReference type="ARBA" id="ARBA00022842"/>
    </source>
</evidence>
<keyword evidence="2" id="KW-0813">Transport</keyword>
<dbReference type="GO" id="GO:0015031">
    <property type="term" value="P:protein transport"/>
    <property type="evidence" value="ECO:0007669"/>
    <property type="project" value="UniProtKB-KW"/>
</dbReference>
<comment type="cofactor">
    <cofactor evidence="1">
        <name>Mg(2+)</name>
        <dbReference type="ChEBI" id="CHEBI:18420"/>
    </cofactor>
</comment>
<evidence type="ECO:0000256" key="12">
    <source>
        <dbReference type="ARBA" id="ARBA00022989"/>
    </source>
</evidence>
<evidence type="ECO:0000256" key="15">
    <source>
        <dbReference type="ARBA" id="ARBA00023766"/>
    </source>
</evidence>
<evidence type="ECO:0000256" key="8">
    <source>
        <dbReference type="ARBA" id="ARBA00022801"/>
    </source>
</evidence>
<evidence type="ECO:0000256" key="11">
    <source>
        <dbReference type="ARBA" id="ARBA00022927"/>
    </source>
</evidence>
<dbReference type="PANTHER" id="PTHR10903">
    <property type="entry name" value="GTPASE, IMAP FAMILY MEMBER-RELATED"/>
    <property type="match status" value="1"/>
</dbReference>
<evidence type="ECO:0000256" key="1">
    <source>
        <dbReference type="ARBA" id="ARBA00001946"/>
    </source>
</evidence>
<evidence type="ECO:0000256" key="2">
    <source>
        <dbReference type="ARBA" id="ARBA00022448"/>
    </source>
</evidence>
<feature type="region of interest" description="Disordered" evidence="18">
    <location>
        <begin position="1"/>
        <end position="50"/>
    </location>
</feature>
<feature type="compositionally biased region" description="Polar residues" evidence="18">
    <location>
        <begin position="299"/>
        <end position="312"/>
    </location>
</feature>
<keyword evidence="10" id="KW-0460">Magnesium</keyword>
<feature type="region of interest" description="Disordered" evidence="18">
    <location>
        <begin position="988"/>
        <end position="1019"/>
    </location>
</feature>
<evidence type="ECO:0000256" key="17">
    <source>
        <dbReference type="ARBA" id="ARBA00045184"/>
    </source>
</evidence>
<accession>A0A9D4Z634</accession>
<keyword evidence="3" id="KW-0150">Chloroplast</keyword>
<dbReference type="GO" id="GO:0003924">
    <property type="term" value="F:GTPase activity"/>
    <property type="evidence" value="ECO:0007669"/>
    <property type="project" value="InterPro"/>
</dbReference>
<evidence type="ECO:0000256" key="16">
    <source>
        <dbReference type="ARBA" id="ARBA00023775"/>
    </source>
</evidence>
<dbReference type="SUPFAM" id="SSF52540">
    <property type="entry name" value="P-loop containing nucleoside triphosphate hydrolases"/>
    <property type="match status" value="1"/>
</dbReference>
<evidence type="ECO:0000256" key="7">
    <source>
        <dbReference type="ARBA" id="ARBA00022741"/>
    </source>
</evidence>
<comment type="subcellular location">
    <subcellularLocation>
        <location evidence="15">Plastid</location>
        <location evidence="15">Chloroplast outer membrane</location>
        <topology evidence="15">Single-pass membrane protein</topology>
    </subcellularLocation>
</comment>
<evidence type="ECO:0000256" key="4">
    <source>
        <dbReference type="ARBA" id="ARBA00022640"/>
    </source>
</evidence>
<dbReference type="GO" id="GO:0046872">
    <property type="term" value="F:metal ion binding"/>
    <property type="evidence" value="ECO:0007669"/>
    <property type="project" value="UniProtKB-KW"/>
</dbReference>
<evidence type="ECO:0000259" key="19">
    <source>
        <dbReference type="PROSITE" id="PS51720"/>
    </source>
</evidence>
<keyword evidence="21" id="KW-1185">Reference proteome</keyword>
<dbReference type="OrthoDB" id="8954335at2759"/>
<keyword evidence="9" id="KW-1002">Plastid outer membrane</keyword>
<feature type="compositionally biased region" description="Basic and acidic residues" evidence="18">
    <location>
        <begin position="409"/>
        <end position="424"/>
    </location>
</feature>
<feature type="compositionally biased region" description="Basic and acidic residues" evidence="18">
    <location>
        <begin position="533"/>
        <end position="559"/>
    </location>
</feature>
<protein>
    <recommendedName>
        <fullName evidence="19">AIG1-type G domain-containing protein</fullName>
    </recommendedName>
</protein>
<comment type="function">
    <text evidence="17">GTPase involved in protein precursor import into chloroplasts. Seems to recognize chloroplast-destined precursor proteins and regulate their presentation to the translocation channel through GTP hydrolysis. Probably specialized in the import of nuclear encoded non-photosynthetic preproteins from the cytoplasm to the chloroplast.</text>
</comment>
<reference evidence="20" key="1">
    <citation type="submission" date="2021-01" db="EMBL/GenBank/DDBJ databases">
        <title>Adiantum capillus-veneris genome.</title>
        <authorList>
            <person name="Fang Y."/>
            <person name="Liao Q."/>
        </authorList>
    </citation>
    <scope>NUCLEOTIDE SEQUENCE</scope>
    <source>
        <strain evidence="20">H3</strain>
        <tissue evidence="20">Leaf</tissue>
    </source>
</reference>
<comment type="similarity">
    <text evidence="16">Belongs to the TRAFAC class TrmE-Era-EngA-EngB-Septin-like GTPase superfamily. AIG1/Toc34/Toc159-like paraseptin GTPase family. TOC159 subfamily.</text>
</comment>
<dbReference type="InterPro" id="IPR024283">
    <property type="entry name" value="TOC159_MAD"/>
</dbReference>
<evidence type="ECO:0000256" key="18">
    <source>
        <dbReference type="SAM" id="MobiDB-lite"/>
    </source>
</evidence>
<evidence type="ECO:0000313" key="21">
    <source>
        <dbReference type="Proteomes" id="UP000886520"/>
    </source>
</evidence>
<feature type="compositionally biased region" description="Polar residues" evidence="18">
    <location>
        <begin position="584"/>
        <end position="598"/>
    </location>
</feature>
<evidence type="ECO:0000256" key="14">
    <source>
        <dbReference type="ARBA" id="ARBA00023136"/>
    </source>
</evidence>
<dbReference type="Proteomes" id="UP000886520">
    <property type="component" value="Chromosome 20"/>
</dbReference>
<feature type="region of interest" description="Disordered" evidence="18">
    <location>
        <begin position="493"/>
        <end position="658"/>
    </location>
</feature>
<comment type="caution">
    <text evidence="20">The sequence shown here is derived from an EMBL/GenBank/DDBJ whole genome shotgun (WGS) entry which is preliminary data.</text>
</comment>
<dbReference type="PROSITE" id="PS51720">
    <property type="entry name" value="G_AIG1"/>
    <property type="match status" value="1"/>
</dbReference>
<feature type="domain" description="AIG1-type G" evidence="19">
    <location>
        <begin position="732"/>
        <end position="961"/>
    </location>
</feature>
<dbReference type="EMBL" id="JABFUD020000020">
    <property type="protein sequence ID" value="KAI5063788.1"/>
    <property type="molecule type" value="Genomic_DNA"/>
</dbReference>
<evidence type="ECO:0000256" key="13">
    <source>
        <dbReference type="ARBA" id="ARBA00023134"/>
    </source>
</evidence>
<organism evidence="20 21">
    <name type="scientific">Adiantum capillus-veneris</name>
    <name type="common">Maidenhair fern</name>
    <dbReference type="NCBI Taxonomy" id="13818"/>
    <lineage>
        <taxon>Eukaryota</taxon>
        <taxon>Viridiplantae</taxon>
        <taxon>Streptophyta</taxon>
        <taxon>Embryophyta</taxon>
        <taxon>Tracheophyta</taxon>
        <taxon>Polypodiopsida</taxon>
        <taxon>Polypodiidae</taxon>
        <taxon>Polypodiales</taxon>
        <taxon>Pteridineae</taxon>
        <taxon>Pteridaceae</taxon>
        <taxon>Vittarioideae</taxon>
        <taxon>Adiantum</taxon>
    </lineage>
</organism>
<dbReference type="CDD" id="cd01853">
    <property type="entry name" value="Toc34_like"/>
    <property type="match status" value="1"/>
</dbReference>
<keyword evidence="12" id="KW-1133">Transmembrane helix</keyword>
<name>A0A9D4Z634_ADICA</name>
<keyword evidence="6" id="KW-0479">Metal-binding</keyword>
<dbReference type="Pfam" id="PF04548">
    <property type="entry name" value="AIG1"/>
    <property type="match status" value="1"/>
</dbReference>
<dbReference type="GO" id="GO:0005525">
    <property type="term" value="F:GTP binding"/>
    <property type="evidence" value="ECO:0007669"/>
    <property type="project" value="UniProtKB-KW"/>
</dbReference>
<dbReference type="GO" id="GO:0009707">
    <property type="term" value="C:chloroplast outer membrane"/>
    <property type="evidence" value="ECO:0007669"/>
    <property type="project" value="UniProtKB-SubCell"/>
</dbReference>
<dbReference type="Pfam" id="PF11886">
    <property type="entry name" value="TOC159_MAD"/>
    <property type="match status" value="1"/>
</dbReference>
<keyword evidence="11" id="KW-0653">Protein transport</keyword>
<feature type="region of interest" description="Disordered" evidence="18">
    <location>
        <begin position="366"/>
        <end position="462"/>
    </location>
</feature>
<keyword evidence="7" id="KW-0547">Nucleotide-binding</keyword>
<evidence type="ECO:0000256" key="3">
    <source>
        <dbReference type="ARBA" id="ARBA00022528"/>
    </source>
</evidence>
<dbReference type="Gene3D" id="3.40.50.300">
    <property type="entry name" value="P-loop containing nucleotide triphosphate hydrolases"/>
    <property type="match status" value="1"/>
</dbReference>
<dbReference type="InterPro" id="IPR045058">
    <property type="entry name" value="GIMA/IAN/Toc"/>
</dbReference>
<dbReference type="PANTHER" id="PTHR10903:SF135">
    <property type="entry name" value="TRANSLOCASE OF CHLOROPLAST 120, CHLOROPLASTIC-RELATED"/>
    <property type="match status" value="1"/>
</dbReference>
<keyword evidence="14" id="KW-0472">Membrane</keyword>
<evidence type="ECO:0000256" key="9">
    <source>
        <dbReference type="ARBA" id="ARBA00022805"/>
    </source>
</evidence>
<keyword evidence="13" id="KW-0342">GTP-binding</keyword>
<dbReference type="InterPro" id="IPR006703">
    <property type="entry name" value="G_AIG1"/>
</dbReference>
<feature type="region of interest" description="Disordered" evidence="18">
    <location>
        <begin position="86"/>
        <end position="106"/>
    </location>
</feature>
<keyword evidence="8" id="KW-0378">Hydrolase</keyword>